<comment type="similarity">
    <text evidence="2">Belongs to the plant ACBP60 protein family.</text>
</comment>
<dbReference type="GO" id="GO:0080142">
    <property type="term" value="P:regulation of salicylic acid biosynthetic process"/>
    <property type="evidence" value="ECO:0007669"/>
    <property type="project" value="TreeGrafter"/>
</dbReference>
<evidence type="ECO:0000313" key="12">
    <source>
        <dbReference type="EMBL" id="KAG6498079.1"/>
    </source>
</evidence>
<evidence type="ECO:0000313" key="13">
    <source>
        <dbReference type="Proteomes" id="UP000734854"/>
    </source>
</evidence>
<evidence type="ECO:0000256" key="5">
    <source>
        <dbReference type="ARBA" id="ARBA00023159"/>
    </source>
</evidence>
<evidence type="ECO:0000256" key="8">
    <source>
        <dbReference type="SAM" id="MobiDB-lite"/>
    </source>
</evidence>
<keyword evidence="7" id="KW-0539">Nucleus</keyword>
<feature type="region of interest" description="Disordered" evidence="8">
    <location>
        <begin position="1"/>
        <end position="32"/>
    </location>
</feature>
<dbReference type="GO" id="GO:0005634">
    <property type="term" value="C:nucleus"/>
    <property type="evidence" value="ECO:0007669"/>
    <property type="project" value="UniProtKB-SubCell"/>
</dbReference>
<sequence>MGPRPAPSIGGPRDLPPSFAEPSSLRVPSTGAPSSLDFQLVLSSSCRRYVFAARSLRLDHWDQFAYKKNIGIVPLFSWDHHNDLPHPTDGIRSTFQQFAVVRFVSLSKLISLMMSVQGDAGGEAVEERHLVHDAKRQRTSLDSMKVVMAAQYIQQHLPNIEPFLRRVVQEEVENAIWRNVHFSPRAPLNKIQASVNNQYSLLFQNSLPGTLFTSSKIEAEGQEPVEIVLVDSQTRQIITHGPLSSIKVEVLVLDGDFGVDGQEEWTEKEFNDSIVREREGKRPLLSGELMVTLNKGLGRLGDANFTDNSSWTRSRRFRLGARVCQNKFRQRVQEALSGSFLVKDHRGELYKKHHPPSLEDDVWRLEKIGKDGVFHKRLAEYRIVTVQDFLKNFVMDPDKLRQMLGTGMSNKMWDATVEHAKKCIIPHEKLYSYNCSQGLVLVFNAINELLGAIIQDKLYRLDELPPTEKLLIHKLKQDAYASQDRIIEIIRPLASNFQRLLSPDSLTLQAVSFDEHIPCTSLGNHDDQILNTNPLRLPNLKGDSTMHELYQTINTFSGTGPAQAQGSCSFQLDSNPRCYHNMPLINYETGSFAEPVIPEVHMLRPSQFPVLWDQPSDLVHVPDARKCKICASHAPRFGAHIFSSKWVKLKAVSRLMAIARRSSRRAAFMKPAYPVVSSSMYDDTYGELAVLLRGNTA</sequence>
<feature type="domain" description="Calmodulin binding protein C-terminal" evidence="11">
    <location>
        <begin position="429"/>
        <end position="488"/>
    </location>
</feature>
<keyword evidence="13" id="KW-1185">Reference proteome</keyword>
<feature type="domain" description="Calmodulin binding protein-like N-terminal" evidence="9">
    <location>
        <begin position="200"/>
        <end position="345"/>
    </location>
</feature>
<proteinExistence type="inferred from homology"/>
<name>A0A8J5G917_ZINOF</name>
<dbReference type="PANTHER" id="PTHR31713:SF43">
    <property type="entry name" value="CALMODULIN-BINDING PROTEIN 60 G"/>
    <property type="match status" value="1"/>
</dbReference>
<keyword evidence="4" id="KW-0238">DNA-binding</keyword>
<dbReference type="InterPro" id="IPR046830">
    <property type="entry name" value="Calmod_bind_M"/>
</dbReference>
<evidence type="ECO:0000256" key="4">
    <source>
        <dbReference type="ARBA" id="ARBA00023125"/>
    </source>
</evidence>
<dbReference type="InterPro" id="IPR046829">
    <property type="entry name" value="Calmod_bind_C"/>
</dbReference>
<dbReference type="EMBL" id="JACMSC010000012">
    <property type="protein sequence ID" value="KAG6498079.1"/>
    <property type="molecule type" value="Genomic_DNA"/>
</dbReference>
<comment type="caution">
    <text evidence="12">The sequence shown here is derived from an EMBL/GenBank/DDBJ whole genome shotgun (WGS) entry which is preliminary data.</text>
</comment>
<dbReference type="Pfam" id="PF20452">
    <property type="entry name" value="Calmod_bind_C"/>
    <property type="match status" value="1"/>
</dbReference>
<dbReference type="InterPro" id="IPR046831">
    <property type="entry name" value="Calmodulin_bind_N"/>
</dbReference>
<dbReference type="AlphaFoldDB" id="A0A8J5G917"/>
<protein>
    <submittedName>
        <fullName evidence="12">Uncharacterized protein</fullName>
    </submittedName>
</protein>
<comment type="subcellular location">
    <subcellularLocation>
        <location evidence="1">Nucleus</location>
    </subcellularLocation>
</comment>
<evidence type="ECO:0000256" key="7">
    <source>
        <dbReference type="ARBA" id="ARBA00023242"/>
    </source>
</evidence>
<evidence type="ECO:0000256" key="6">
    <source>
        <dbReference type="ARBA" id="ARBA00023163"/>
    </source>
</evidence>
<organism evidence="12 13">
    <name type="scientific">Zingiber officinale</name>
    <name type="common">Ginger</name>
    <name type="synonym">Amomum zingiber</name>
    <dbReference type="NCBI Taxonomy" id="94328"/>
    <lineage>
        <taxon>Eukaryota</taxon>
        <taxon>Viridiplantae</taxon>
        <taxon>Streptophyta</taxon>
        <taxon>Embryophyta</taxon>
        <taxon>Tracheophyta</taxon>
        <taxon>Spermatophyta</taxon>
        <taxon>Magnoliopsida</taxon>
        <taxon>Liliopsida</taxon>
        <taxon>Zingiberales</taxon>
        <taxon>Zingiberaceae</taxon>
        <taxon>Zingiber</taxon>
    </lineage>
</organism>
<evidence type="ECO:0000259" key="9">
    <source>
        <dbReference type="Pfam" id="PF07887"/>
    </source>
</evidence>
<dbReference type="Proteomes" id="UP000734854">
    <property type="component" value="Unassembled WGS sequence"/>
</dbReference>
<evidence type="ECO:0000256" key="2">
    <source>
        <dbReference type="ARBA" id="ARBA00007214"/>
    </source>
</evidence>
<keyword evidence="6" id="KW-0804">Transcription</keyword>
<evidence type="ECO:0000256" key="1">
    <source>
        <dbReference type="ARBA" id="ARBA00004123"/>
    </source>
</evidence>
<dbReference type="GO" id="GO:0043565">
    <property type="term" value="F:sequence-specific DNA binding"/>
    <property type="evidence" value="ECO:0007669"/>
    <property type="project" value="TreeGrafter"/>
</dbReference>
<feature type="domain" description="Calmodulin binding protein central" evidence="10">
    <location>
        <begin position="358"/>
        <end position="423"/>
    </location>
</feature>
<gene>
    <name evidence="12" type="ORF">ZIOFF_045988</name>
</gene>
<evidence type="ECO:0000256" key="3">
    <source>
        <dbReference type="ARBA" id="ARBA00023015"/>
    </source>
</evidence>
<dbReference type="PANTHER" id="PTHR31713">
    <property type="entry name" value="OS02G0177800 PROTEIN"/>
    <property type="match status" value="1"/>
</dbReference>
<dbReference type="InterPro" id="IPR012416">
    <property type="entry name" value="CBP60"/>
</dbReference>
<dbReference type="Pfam" id="PF20451">
    <property type="entry name" value="Calmod_bind_M"/>
    <property type="match status" value="1"/>
</dbReference>
<keyword evidence="5" id="KW-0010">Activator</keyword>
<dbReference type="OrthoDB" id="748178at2759"/>
<accession>A0A8J5G917</accession>
<dbReference type="GO" id="GO:0003700">
    <property type="term" value="F:DNA-binding transcription factor activity"/>
    <property type="evidence" value="ECO:0007669"/>
    <property type="project" value="TreeGrafter"/>
</dbReference>
<evidence type="ECO:0000259" key="11">
    <source>
        <dbReference type="Pfam" id="PF20452"/>
    </source>
</evidence>
<dbReference type="Pfam" id="PF07887">
    <property type="entry name" value="Calmodulin_bind"/>
    <property type="match status" value="1"/>
</dbReference>
<evidence type="ECO:0000259" key="10">
    <source>
        <dbReference type="Pfam" id="PF20451"/>
    </source>
</evidence>
<dbReference type="GO" id="GO:0005516">
    <property type="term" value="F:calmodulin binding"/>
    <property type="evidence" value="ECO:0007669"/>
    <property type="project" value="InterPro"/>
</dbReference>
<keyword evidence="3" id="KW-0805">Transcription regulation</keyword>
<reference evidence="12 13" key="1">
    <citation type="submission" date="2020-08" db="EMBL/GenBank/DDBJ databases">
        <title>Plant Genome Project.</title>
        <authorList>
            <person name="Zhang R.-G."/>
        </authorList>
    </citation>
    <scope>NUCLEOTIDE SEQUENCE [LARGE SCALE GENOMIC DNA]</scope>
    <source>
        <tissue evidence="12">Rhizome</tissue>
    </source>
</reference>